<dbReference type="PANTHER" id="PTHR31286:SF99">
    <property type="entry name" value="DUF4283 DOMAIN-CONTAINING PROTEIN"/>
    <property type="match status" value="1"/>
</dbReference>
<evidence type="ECO:0000313" key="1">
    <source>
        <dbReference type="EMBL" id="GEU57502.1"/>
    </source>
</evidence>
<organism evidence="1">
    <name type="scientific">Tanacetum cinerariifolium</name>
    <name type="common">Dalmatian daisy</name>
    <name type="synonym">Chrysanthemum cinerariifolium</name>
    <dbReference type="NCBI Taxonomy" id="118510"/>
    <lineage>
        <taxon>Eukaryota</taxon>
        <taxon>Viridiplantae</taxon>
        <taxon>Streptophyta</taxon>
        <taxon>Embryophyta</taxon>
        <taxon>Tracheophyta</taxon>
        <taxon>Spermatophyta</taxon>
        <taxon>Magnoliopsida</taxon>
        <taxon>eudicotyledons</taxon>
        <taxon>Gunneridae</taxon>
        <taxon>Pentapetalae</taxon>
        <taxon>asterids</taxon>
        <taxon>campanulids</taxon>
        <taxon>Asterales</taxon>
        <taxon>Asteraceae</taxon>
        <taxon>Asteroideae</taxon>
        <taxon>Anthemideae</taxon>
        <taxon>Anthemidinae</taxon>
        <taxon>Tanacetum</taxon>
    </lineage>
</organism>
<gene>
    <name evidence="1" type="ORF">Tci_029480</name>
</gene>
<dbReference type="EMBL" id="BKCJ010003842">
    <property type="protein sequence ID" value="GEU57502.1"/>
    <property type="molecule type" value="Genomic_DNA"/>
</dbReference>
<dbReference type="PANTHER" id="PTHR31286">
    <property type="entry name" value="GLYCINE-RICH CELL WALL STRUCTURAL PROTEIN 1.8-LIKE"/>
    <property type="match status" value="1"/>
</dbReference>
<sequence>MHGLDAMLENGSWFIWNNPLILKKWHPYENLLKEDVNSITVWVKLHGVPVTTFSDNGLSAIVTKLGTPLMLDSYTSDMCMQSWGRSSYARIMIELQGDVELKYNIVVAMPSIKGGYYTCNIHVEYEWKPSRCACCKVFGHVHKECPKNIGAGATKNLKKTSQTPKGIPSTKEVTKSNPFEVLTSVDNDVDLGTNGGISNSADKGTSNVNSSNATIGEKIDKIERQIYEGKLTFVDVDGNPFVPTGIVESDSEVEVVFDETTNLRISTSGKDGNDKGYATNSLLEQLRDSYSDMMIMIHMMTIYQSISNVNLIKSYQRSKVSLKD</sequence>
<proteinExistence type="predicted"/>
<name>A0A6L2LA56_TANCI</name>
<comment type="caution">
    <text evidence="1">The sequence shown here is derived from an EMBL/GenBank/DDBJ whole genome shotgun (WGS) entry which is preliminary data.</text>
</comment>
<protein>
    <submittedName>
        <fullName evidence="1">Uncharacterized protein</fullName>
    </submittedName>
</protein>
<dbReference type="InterPro" id="IPR040256">
    <property type="entry name" value="At4g02000-like"/>
</dbReference>
<dbReference type="AlphaFoldDB" id="A0A6L2LA56"/>
<accession>A0A6L2LA56</accession>
<reference evidence="1" key="1">
    <citation type="journal article" date="2019" name="Sci. Rep.">
        <title>Draft genome of Tanacetum cinerariifolium, the natural source of mosquito coil.</title>
        <authorList>
            <person name="Yamashiro T."/>
            <person name="Shiraishi A."/>
            <person name="Satake H."/>
            <person name="Nakayama K."/>
        </authorList>
    </citation>
    <scope>NUCLEOTIDE SEQUENCE</scope>
</reference>